<dbReference type="WBParaSite" id="ASIM_0000188401-mRNA-1">
    <property type="protein sequence ID" value="ASIM_0000188401-mRNA-1"/>
    <property type="gene ID" value="ASIM_0000188401"/>
</dbReference>
<sequence>MSKRGGDDRIQTQQCTMTALETSKPISTVAFELIEDVIRKVCEELDESSDTLTGTQSAQSSSALITEPLRRRPGESRIVAPLRIRIKQVARKAREPRERRPARSKDYSPPGWGSTHTKHKPQDNSNQLSLTQALNALSQQKPSTSRGSRKSLTPSAIVNSSPAAIRTSARQRRNALKQIAMQSEESVSTPDVLCLDADVTAEESNVSEKRLSSITRTPCTAETIRARIKESEGLIADIGSFATQFYNESDFSSGRMSVSKHQDDGAEGFKLQVKEEQQDGDDGPSEPKEQPPETSQDGNATVGQSDGRPQRRKSVNYTRLYPELFPSKRRRRKSVRSVISDDEPINSTSASVVEKHSPPIIPIPFEQQQPPKGRKRSSRGKKDATLASILSSPGSDVARPDYNEMADSPMLSASERRRQKKSQQRSSHKKSTDSTTNEESLAQEDSEAATVNTPDQQLTEADGKEEPQNEMVELAAVSVAEETDMKDDSTLMVLKRKHDGSSAERKLIRNSSSRIRTQLVCIASEFPMRQQLLAFIVGDSTASYSIQSRRSSDCNAKLSVSLSAEMGQQT</sequence>
<feature type="compositionally biased region" description="Polar residues" evidence="1">
    <location>
        <begin position="292"/>
        <end position="304"/>
    </location>
</feature>
<organism evidence="4">
    <name type="scientific">Anisakis simplex</name>
    <name type="common">Herring worm</name>
    <dbReference type="NCBI Taxonomy" id="6269"/>
    <lineage>
        <taxon>Eukaryota</taxon>
        <taxon>Metazoa</taxon>
        <taxon>Ecdysozoa</taxon>
        <taxon>Nematoda</taxon>
        <taxon>Chromadorea</taxon>
        <taxon>Rhabditida</taxon>
        <taxon>Spirurina</taxon>
        <taxon>Ascaridomorpha</taxon>
        <taxon>Ascaridoidea</taxon>
        <taxon>Anisakidae</taxon>
        <taxon>Anisakis</taxon>
        <taxon>Anisakis simplex complex</taxon>
    </lineage>
</organism>
<evidence type="ECO:0000256" key="1">
    <source>
        <dbReference type="SAM" id="MobiDB-lite"/>
    </source>
</evidence>
<reference evidence="2 3" key="2">
    <citation type="submission" date="2018-11" db="EMBL/GenBank/DDBJ databases">
        <authorList>
            <consortium name="Pathogen Informatics"/>
        </authorList>
    </citation>
    <scope>NUCLEOTIDE SEQUENCE [LARGE SCALE GENOMIC DNA]</scope>
</reference>
<name>A0A0M3J2X2_ANISI</name>
<protein>
    <submittedName>
        <fullName evidence="4">Centromere protein T</fullName>
    </submittedName>
</protein>
<feature type="compositionally biased region" description="Polar residues" evidence="1">
    <location>
        <begin position="50"/>
        <end position="64"/>
    </location>
</feature>
<reference evidence="4" key="1">
    <citation type="submission" date="2017-02" db="UniProtKB">
        <authorList>
            <consortium name="WormBaseParasite"/>
        </authorList>
    </citation>
    <scope>IDENTIFICATION</scope>
</reference>
<evidence type="ECO:0000313" key="2">
    <source>
        <dbReference type="EMBL" id="VDK19200.1"/>
    </source>
</evidence>
<feature type="region of interest" description="Disordered" evidence="1">
    <location>
        <begin position="89"/>
        <end position="125"/>
    </location>
</feature>
<feature type="compositionally biased region" description="Basic and acidic residues" evidence="1">
    <location>
        <begin position="92"/>
        <end position="106"/>
    </location>
</feature>
<feature type="compositionally biased region" description="Basic residues" evidence="1">
    <location>
        <begin position="417"/>
        <end position="429"/>
    </location>
</feature>
<dbReference type="AlphaFoldDB" id="A0A0M3J2X2"/>
<feature type="compositionally biased region" description="Polar residues" evidence="1">
    <location>
        <begin position="137"/>
        <end position="162"/>
    </location>
</feature>
<feature type="compositionally biased region" description="Polar residues" evidence="1">
    <location>
        <begin position="449"/>
        <end position="459"/>
    </location>
</feature>
<gene>
    <name evidence="2" type="ORF">ASIM_LOCUS1755</name>
</gene>
<evidence type="ECO:0000313" key="3">
    <source>
        <dbReference type="Proteomes" id="UP000267096"/>
    </source>
</evidence>
<dbReference type="EMBL" id="UYRR01002025">
    <property type="protein sequence ID" value="VDK19200.1"/>
    <property type="molecule type" value="Genomic_DNA"/>
</dbReference>
<keyword evidence="3" id="KW-1185">Reference proteome</keyword>
<evidence type="ECO:0000313" key="4">
    <source>
        <dbReference type="WBParaSite" id="ASIM_0000188401-mRNA-1"/>
    </source>
</evidence>
<feature type="region of interest" description="Disordered" evidence="1">
    <location>
        <begin position="46"/>
        <end position="76"/>
    </location>
</feature>
<accession>A0A0M3J2X2</accession>
<feature type="region of interest" description="Disordered" evidence="1">
    <location>
        <begin position="275"/>
        <end position="470"/>
    </location>
</feature>
<feature type="region of interest" description="Disordered" evidence="1">
    <location>
        <begin position="137"/>
        <end position="163"/>
    </location>
</feature>
<dbReference type="Proteomes" id="UP000267096">
    <property type="component" value="Unassembled WGS sequence"/>
</dbReference>
<proteinExistence type="predicted"/>